<feature type="transmembrane region" description="Helical" evidence="6">
    <location>
        <begin position="343"/>
        <end position="361"/>
    </location>
</feature>
<dbReference type="CDD" id="cd12082">
    <property type="entry name" value="MATE_like"/>
    <property type="match status" value="1"/>
</dbReference>
<feature type="transmembrane region" description="Helical" evidence="6">
    <location>
        <begin position="131"/>
        <end position="153"/>
    </location>
</feature>
<sequence>MVELFIKKIPTHIWVALSSWVSRIISAAIQLLSIRYLLDMMGENGYAAFTLLAGLVAWGTLADFGIGYSLQNFISEQRANKKKYNDYILTSACLILIGILVLMSTLWPLTKFLAPAYLQGFDVHTISDKHLLLYITLCIFIFTSFGGVLYKIWFAEQRGWIANVITALSSLLGLMLIIIFSKYRASASIYLAVIMFFGPAALIPVVIFIARILKTFKTESIKKFNFNLVNKVLKRASGFVLFSFLATIVLQADYIVMSQKLAASDIIIYTVLIKVFGLVLFVYSALLQALWPVCAEYRVQNKWSELNSIVSKYITLGAIFIIVCSIGFYLFKIQIIGLISKKINTNIDITTIALFCAYFLLRIWSDTYAMLLQSMNYLRPLWYLVPVQAILSLSLQWTLASVYGMKGMLTGLILSFLFTVVIFLPVFYKRKIRELQYV</sequence>
<feature type="transmembrane region" description="Helical" evidence="6">
    <location>
        <begin position="266"/>
        <end position="293"/>
    </location>
</feature>
<feature type="transmembrane region" description="Helical" evidence="6">
    <location>
        <begin position="313"/>
        <end position="331"/>
    </location>
</feature>
<keyword evidence="5 6" id="KW-0472">Membrane</keyword>
<feature type="transmembrane region" description="Helical" evidence="6">
    <location>
        <begin position="409"/>
        <end position="428"/>
    </location>
</feature>
<dbReference type="Proteomes" id="UP000266744">
    <property type="component" value="Chromosome"/>
</dbReference>
<keyword evidence="2" id="KW-1003">Cell membrane</keyword>
<dbReference type="PANTHER" id="PTHR30250">
    <property type="entry name" value="PST FAMILY PREDICTED COLANIC ACID TRANSPORTER"/>
    <property type="match status" value="1"/>
</dbReference>
<evidence type="ECO:0000256" key="6">
    <source>
        <dbReference type="SAM" id="Phobius"/>
    </source>
</evidence>
<feature type="transmembrane region" description="Helical" evidence="6">
    <location>
        <begin position="381"/>
        <end position="403"/>
    </location>
</feature>
<feature type="transmembrane region" description="Helical" evidence="6">
    <location>
        <begin position="160"/>
        <end position="181"/>
    </location>
</feature>
<dbReference type="PANTHER" id="PTHR30250:SF11">
    <property type="entry name" value="O-ANTIGEN TRANSPORTER-RELATED"/>
    <property type="match status" value="1"/>
</dbReference>
<name>A0ABM6BGX8_YERET</name>
<proteinExistence type="predicted"/>
<evidence type="ECO:0008006" key="9">
    <source>
        <dbReference type="Google" id="ProtNLM"/>
    </source>
</evidence>
<feature type="transmembrane region" description="Helical" evidence="6">
    <location>
        <begin position="46"/>
        <end position="66"/>
    </location>
</feature>
<protein>
    <recommendedName>
        <fullName evidence="9">Transporter</fullName>
    </recommendedName>
</protein>
<keyword evidence="4 6" id="KW-1133">Transmembrane helix</keyword>
<feature type="transmembrane region" description="Helical" evidence="6">
    <location>
        <begin position="12"/>
        <end position="34"/>
    </location>
</feature>
<evidence type="ECO:0000256" key="5">
    <source>
        <dbReference type="ARBA" id="ARBA00023136"/>
    </source>
</evidence>
<gene>
    <name evidence="7" type="ORF">PL78_00710</name>
</gene>
<organism evidence="7 8">
    <name type="scientific">Yersinia entomophaga</name>
    <dbReference type="NCBI Taxonomy" id="935293"/>
    <lineage>
        <taxon>Bacteria</taxon>
        <taxon>Pseudomonadati</taxon>
        <taxon>Pseudomonadota</taxon>
        <taxon>Gammaproteobacteria</taxon>
        <taxon>Enterobacterales</taxon>
        <taxon>Yersiniaceae</taxon>
        <taxon>Yersinia</taxon>
    </lineage>
</organism>
<evidence type="ECO:0000256" key="3">
    <source>
        <dbReference type="ARBA" id="ARBA00022692"/>
    </source>
</evidence>
<dbReference type="EMBL" id="CP010029">
    <property type="protein sequence ID" value="ANI28363.1"/>
    <property type="molecule type" value="Genomic_DNA"/>
</dbReference>
<evidence type="ECO:0000256" key="4">
    <source>
        <dbReference type="ARBA" id="ARBA00022989"/>
    </source>
</evidence>
<reference evidence="7 8" key="1">
    <citation type="journal article" date="2016" name="Toxins">
        <title>The Draft Genome Sequence of the Yersinia entomophaga Entomopathogenic Type Strain MH96T.</title>
        <authorList>
            <person name="Hurst M.R."/>
            <person name="Beattie A."/>
            <person name="Altermann E."/>
            <person name="Moraga R.M."/>
            <person name="Harper L.A."/>
            <person name="Calder J."/>
            <person name="Laugraud A."/>
        </authorList>
    </citation>
    <scope>NUCLEOTIDE SEQUENCE [LARGE SCALE GENOMIC DNA]</scope>
    <source>
        <strain evidence="7 8">MH96</strain>
    </source>
</reference>
<feature type="transmembrane region" description="Helical" evidence="6">
    <location>
        <begin position="233"/>
        <end position="254"/>
    </location>
</feature>
<keyword evidence="8" id="KW-1185">Reference proteome</keyword>
<keyword evidence="3 6" id="KW-0812">Transmembrane</keyword>
<evidence type="ECO:0000313" key="8">
    <source>
        <dbReference type="Proteomes" id="UP000266744"/>
    </source>
</evidence>
<evidence type="ECO:0000256" key="1">
    <source>
        <dbReference type="ARBA" id="ARBA00004651"/>
    </source>
</evidence>
<evidence type="ECO:0000256" key="2">
    <source>
        <dbReference type="ARBA" id="ARBA00022475"/>
    </source>
</evidence>
<feature type="transmembrane region" description="Helical" evidence="6">
    <location>
        <begin position="87"/>
        <end position="107"/>
    </location>
</feature>
<dbReference type="InterPro" id="IPR050833">
    <property type="entry name" value="Poly_Biosynth_Transport"/>
</dbReference>
<comment type="subcellular location">
    <subcellularLocation>
        <location evidence="1">Cell membrane</location>
        <topology evidence="1">Multi-pass membrane protein</topology>
    </subcellularLocation>
</comment>
<evidence type="ECO:0000313" key="7">
    <source>
        <dbReference type="EMBL" id="ANI28363.1"/>
    </source>
</evidence>
<feature type="transmembrane region" description="Helical" evidence="6">
    <location>
        <begin position="187"/>
        <end position="213"/>
    </location>
</feature>
<accession>A0ABM6BGX8</accession>